<dbReference type="RefSeq" id="WP_261835407.1">
    <property type="nucleotide sequence ID" value="NZ_AP024881.1"/>
</dbReference>
<dbReference type="Proteomes" id="UP000031671">
    <property type="component" value="Unassembled WGS sequence"/>
</dbReference>
<dbReference type="InterPro" id="IPR038444">
    <property type="entry name" value="DUF465_sf"/>
</dbReference>
<reference evidence="1 4" key="1">
    <citation type="submission" date="2015-01" db="EMBL/GenBank/DDBJ databases">
        <title>Vibrio sp. C1 JCM 19231 whole genome shotgun sequence.</title>
        <authorList>
            <person name="Sawabe T."/>
            <person name="Meirelles P."/>
            <person name="Feng G."/>
            <person name="Sayaka M."/>
            <person name="Hattori M."/>
            <person name="Ohkuma M."/>
        </authorList>
    </citation>
    <scope>NUCLEOTIDE SEQUENCE [LARGE SCALE GENOMIC DNA]</scope>
    <source>
        <strain evidence="4">JCM 19231</strain>
        <strain evidence="1">JCM19231</strain>
    </source>
</reference>
<evidence type="ECO:0000313" key="2">
    <source>
        <dbReference type="EMBL" id="GAM62406.1"/>
    </source>
</evidence>
<evidence type="ECO:0000313" key="4">
    <source>
        <dbReference type="Proteomes" id="UP000031671"/>
    </source>
</evidence>
<keyword evidence="4" id="KW-1185">Reference proteome</keyword>
<comment type="caution">
    <text evidence="1">The sequence shown here is derived from an EMBL/GenBank/DDBJ whole genome shotgun (WGS) entry which is preliminary data.</text>
</comment>
<gene>
    <name evidence="1" type="ORF">JCM19231_2003</name>
    <name evidence="2" type="ORF">JCM19232_5370</name>
</gene>
<organism evidence="1 4">
    <name type="scientific">Vibrio ishigakensis</name>
    <dbReference type="NCBI Taxonomy" id="1481914"/>
    <lineage>
        <taxon>Bacteria</taxon>
        <taxon>Pseudomonadati</taxon>
        <taxon>Pseudomonadota</taxon>
        <taxon>Gammaproteobacteria</taxon>
        <taxon>Vibrionales</taxon>
        <taxon>Vibrionaceae</taxon>
        <taxon>Vibrio</taxon>
    </lineage>
</organism>
<protein>
    <recommendedName>
        <fullName evidence="5">DUF465 domain-containing protein</fullName>
    </recommendedName>
</protein>
<dbReference type="Pfam" id="PF04325">
    <property type="entry name" value="DUF465"/>
    <property type="match status" value="1"/>
</dbReference>
<dbReference type="EMBL" id="BBSA01000005">
    <property type="protein sequence ID" value="GAM62406.1"/>
    <property type="molecule type" value="Genomic_DNA"/>
</dbReference>
<dbReference type="Gene3D" id="6.10.280.50">
    <property type="match status" value="1"/>
</dbReference>
<sequence length="81" mass="9206">MLGENHSLVNDFPEFTDVIASLLESDPDFAKDNKEYTAMDKEIRVLELNGAPIEDEAMHKLKHDRAEMKDSLYKRLVAAKG</sequence>
<evidence type="ECO:0000313" key="3">
    <source>
        <dbReference type="Proteomes" id="UP000031670"/>
    </source>
</evidence>
<dbReference type="AlphaFoldDB" id="A0A0B8P5L9"/>
<accession>A0A0B8P5L9</accession>
<name>A0A0B8P5L9_9VIBR</name>
<reference evidence="3 4" key="3">
    <citation type="submission" date="2015-01" db="EMBL/GenBank/DDBJ databases">
        <authorList>
            <consortium name="NBRP consortium"/>
            <person name="Sawabe T."/>
            <person name="Meirelles P."/>
            <person name="Feng G."/>
            <person name="Sayaka M."/>
            <person name="Hattori M."/>
            <person name="Ohkuma M."/>
        </authorList>
    </citation>
    <scope>NUCLEOTIDE SEQUENCE [LARGE SCALE GENOMIC DNA]</scope>
    <source>
        <strain evidence="4">JCM 19231</strain>
        <strain evidence="1">JCM19231</strain>
        <strain evidence="2 3">JCM19232</strain>
    </source>
</reference>
<accession>A0A0B8P818</accession>
<proteinExistence type="predicted"/>
<evidence type="ECO:0008006" key="5">
    <source>
        <dbReference type="Google" id="ProtNLM"/>
    </source>
</evidence>
<dbReference type="Proteomes" id="UP000031670">
    <property type="component" value="Unassembled WGS sequence"/>
</dbReference>
<dbReference type="InterPro" id="IPR007420">
    <property type="entry name" value="DUF465"/>
</dbReference>
<reference evidence="2 3" key="2">
    <citation type="submission" date="2015-01" db="EMBL/GenBank/DDBJ databases">
        <title>Vibrio sp. C5 JCM 19232 whole genome shotgun sequence.</title>
        <authorList>
            <person name="Sawabe T."/>
            <person name="Meirelles P."/>
            <person name="Feng G."/>
            <person name="Sayaka M."/>
            <person name="Hattori M."/>
            <person name="Ohkuma M."/>
        </authorList>
    </citation>
    <scope>NUCLEOTIDE SEQUENCE [LARGE SCALE GENOMIC DNA]</scope>
    <source>
        <strain evidence="2 3">JCM19232</strain>
    </source>
</reference>
<evidence type="ECO:0000313" key="1">
    <source>
        <dbReference type="EMBL" id="GAM58538.1"/>
    </source>
</evidence>
<dbReference type="EMBL" id="BBRZ01000092">
    <property type="protein sequence ID" value="GAM58538.1"/>
    <property type="molecule type" value="Genomic_DNA"/>
</dbReference>